<name>A0A6J5QVE5_9CAUD</name>
<evidence type="ECO:0000313" key="1">
    <source>
        <dbReference type="EMBL" id="CAB4188530.1"/>
    </source>
</evidence>
<proteinExistence type="predicted"/>
<organism evidence="1">
    <name type="scientific">uncultured Caudovirales phage</name>
    <dbReference type="NCBI Taxonomy" id="2100421"/>
    <lineage>
        <taxon>Viruses</taxon>
        <taxon>Duplodnaviria</taxon>
        <taxon>Heunggongvirae</taxon>
        <taxon>Uroviricota</taxon>
        <taxon>Caudoviricetes</taxon>
        <taxon>Peduoviridae</taxon>
        <taxon>Maltschvirus</taxon>
        <taxon>Maltschvirus maltsch</taxon>
    </lineage>
</organism>
<accession>A0A6J5QVE5</accession>
<sequence>MTFLAAAASLGTFAAANALPLAIGGSAILNYLGSQGQADAATQAARMQSDAAAQAATLQEKQYADLAPYRQSGQLGLSKIQEMLPYFTKEVTAQDLRSMPGFEFGLNQGTGAAGQAMNVGGGGSNVDLARTKFATDYATNVGLPQYLQQRTGIFNTLSNIAGIGQKSQEQAGNIASNIGQLGIGGATALGAGNIGAANVMAGGLQGFGNAATLASMLRPQTPAAQPAVDYSLGSGAQGLTLGGGNQGLRFPNTGSVFQPLIA</sequence>
<reference evidence="1" key="1">
    <citation type="submission" date="2020-05" db="EMBL/GenBank/DDBJ databases">
        <authorList>
            <person name="Chiriac C."/>
            <person name="Salcher M."/>
            <person name="Ghai R."/>
            <person name="Kavagutti S V."/>
        </authorList>
    </citation>
    <scope>NUCLEOTIDE SEQUENCE</scope>
</reference>
<evidence type="ECO:0008006" key="2">
    <source>
        <dbReference type="Google" id="ProtNLM"/>
    </source>
</evidence>
<dbReference type="EMBL" id="LR797122">
    <property type="protein sequence ID" value="CAB4188530.1"/>
    <property type="molecule type" value="Genomic_DNA"/>
</dbReference>
<gene>
    <name evidence="1" type="ORF">UFOVP1176_27</name>
</gene>
<protein>
    <recommendedName>
        <fullName evidence="2">DNA transfer protein</fullName>
    </recommendedName>
</protein>